<organism evidence="1 2">
    <name type="scientific">Ruminiclostridium cellobioparum subsp. termitidis CT1112</name>
    <dbReference type="NCBI Taxonomy" id="1195236"/>
    <lineage>
        <taxon>Bacteria</taxon>
        <taxon>Bacillati</taxon>
        <taxon>Bacillota</taxon>
        <taxon>Clostridia</taxon>
        <taxon>Eubacteriales</taxon>
        <taxon>Oscillospiraceae</taxon>
        <taxon>Ruminiclostridium</taxon>
    </lineage>
</organism>
<gene>
    <name evidence="1" type="ORF">CTER_1617</name>
</gene>
<evidence type="ECO:0000313" key="1">
    <source>
        <dbReference type="EMBL" id="EMS72393.1"/>
    </source>
</evidence>
<accession>S0FV42</accession>
<reference evidence="1 2" key="1">
    <citation type="journal article" date="2013" name="Genome Announc.">
        <title>Draft Genome Sequence of the Cellulolytic, Mesophilic, Anaerobic Bacterium Clostridium termitidis Strain CT1112 (DSM 5398).</title>
        <authorList>
            <person name="Lal S."/>
            <person name="Ramachandran U."/>
            <person name="Zhang X."/>
            <person name="Munir R."/>
            <person name="Sparling R."/>
            <person name="Levin D.B."/>
        </authorList>
    </citation>
    <scope>NUCLEOTIDE SEQUENCE [LARGE SCALE GENOMIC DNA]</scope>
    <source>
        <strain evidence="1 2">CT1112</strain>
    </source>
</reference>
<evidence type="ECO:0000313" key="2">
    <source>
        <dbReference type="Proteomes" id="UP000014155"/>
    </source>
</evidence>
<dbReference type="RefSeq" id="WP_004625100.1">
    <property type="nucleotide sequence ID" value="NZ_AORV01000027.1"/>
</dbReference>
<comment type="caution">
    <text evidence="1">The sequence shown here is derived from an EMBL/GenBank/DDBJ whole genome shotgun (WGS) entry which is preliminary data.</text>
</comment>
<dbReference type="Proteomes" id="UP000014155">
    <property type="component" value="Unassembled WGS sequence"/>
</dbReference>
<sequence length="85" mass="9959">MAILLIRILKNYLLITDEKYIPRLDKERYELYKKENGFSLAYICTDGRVYGKGYKDECSLDNILRVLNNYLSGEDNVRKMVEGGE</sequence>
<protein>
    <submittedName>
        <fullName evidence="1">Uncharacterized protein</fullName>
    </submittedName>
</protein>
<dbReference type="EMBL" id="AORV01000027">
    <property type="protein sequence ID" value="EMS72393.1"/>
    <property type="molecule type" value="Genomic_DNA"/>
</dbReference>
<dbReference type="AlphaFoldDB" id="S0FV42"/>
<name>S0FV42_RUMCE</name>
<proteinExistence type="predicted"/>
<keyword evidence="2" id="KW-1185">Reference proteome</keyword>